<dbReference type="UniPathway" id="UPA00223">
    <property type="reaction ID" value="UER00717"/>
</dbReference>
<dbReference type="KEGG" id="rhy:RD110_17490"/>
<evidence type="ECO:0000256" key="1">
    <source>
        <dbReference type="ARBA" id="ARBA00004751"/>
    </source>
</evidence>
<organism evidence="5 6">
    <name type="scientific">Rhodoferax koreensis</name>
    <dbReference type="NCBI Taxonomy" id="1842727"/>
    <lineage>
        <taxon>Bacteria</taxon>
        <taxon>Pseudomonadati</taxon>
        <taxon>Pseudomonadota</taxon>
        <taxon>Betaproteobacteria</taxon>
        <taxon>Burkholderiales</taxon>
        <taxon>Comamonadaceae</taxon>
        <taxon>Rhodoferax</taxon>
    </lineage>
</organism>
<accession>A0A1P8JYE6</accession>
<evidence type="ECO:0000313" key="5">
    <source>
        <dbReference type="EMBL" id="APW38777.1"/>
    </source>
</evidence>
<dbReference type="GO" id="GO:0036440">
    <property type="term" value="F:citrate synthase activity"/>
    <property type="evidence" value="ECO:0007669"/>
    <property type="project" value="UniProtKB-EC"/>
</dbReference>
<proteinExistence type="inferred from homology"/>
<dbReference type="Pfam" id="PF00285">
    <property type="entry name" value="Citrate_synt"/>
    <property type="match status" value="1"/>
</dbReference>
<dbReference type="STRING" id="1842727.RD110_17490"/>
<dbReference type="Gene3D" id="1.10.230.10">
    <property type="entry name" value="Cytochrome P450-Terp, domain 2"/>
    <property type="match status" value="1"/>
</dbReference>
<dbReference type="AlphaFoldDB" id="A0A1P8JYE6"/>
<dbReference type="CDD" id="cd06100">
    <property type="entry name" value="CCL_ACL-C"/>
    <property type="match status" value="1"/>
</dbReference>
<keyword evidence="5" id="KW-0456">Lyase</keyword>
<evidence type="ECO:0000313" key="6">
    <source>
        <dbReference type="Proteomes" id="UP000186609"/>
    </source>
</evidence>
<protein>
    <recommendedName>
        <fullName evidence="3">citrate synthase (unknown stereospecificity)</fullName>
        <ecNumber evidence="3">2.3.3.16</ecNumber>
    </recommendedName>
</protein>
<gene>
    <name evidence="5" type="ORF">RD110_17490</name>
</gene>
<dbReference type="SUPFAM" id="SSF48256">
    <property type="entry name" value="Citrate synthase"/>
    <property type="match status" value="1"/>
</dbReference>
<dbReference type="EMBL" id="CP019236">
    <property type="protein sequence ID" value="APW38777.1"/>
    <property type="molecule type" value="Genomic_DNA"/>
</dbReference>
<dbReference type="GO" id="GO:0005975">
    <property type="term" value="P:carbohydrate metabolic process"/>
    <property type="evidence" value="ECO:0007669"/>
    <property type="project" value="TreeGrafter"/>
</dbReference>
<dbReference type="GO" id="GO:0016829">
    <property type="term" value="F:lyase activity"/>
    <property type="evidence" value="ECO:0007669"/>
    <property type="project" value="UniProtKB-KW"/>
</dbReference>
<keyword evidence="4" id="KW-0808">Transferase</keyword>
<dbReference type="RefSeq" id="WP_076200664.1">
    <property type="nucleotide sequence ID" value="NZ_CP019236.1"/>
</dbReference>
<dbReference type="Proteomes" id="UP000186609">
    <property type="component" value="Chromosome"/>
</dbReference>
<dbReference type="EC" id="2.3.3.16" evidence="3"/>
<keyword evidence="6" id="KW-1185">Reference proteome</keyword>
<dbReference type="PANTHER" id="PTHR11739:SF4">
    <property type="entry name" value="CITRATE SYNTHASE, PEROXISOMAL"/>
    <property type="match status" value="1"/>
</dbReference>
<dbReference type="GO" id="GO:0006099">
    <property type="term" value="P:tricarboxylic acid cycle"/>
    <property type="evidence" value="ECO:0007669"/>
    <property type="project" value="UniProtKB-UniPathway"/>
</dbReference>
<dbReference type="GO" id="GO:0005829">
    <property type="term" value="C:cytosol"/>
    <property type="evidence" value="ECO:0007669"/>
    <property type="project" value="TreeGrafter"/>
</dbReference>
<evidence type="ECO:0000256" key="4">
    <source>
        <dbReference type="ARBA" id="ARBA00022679"/>
    </source>
</evidence>
<dbReference type="InterPro" id="IPR016143">
    <property type="entry name" value="Citrate_synth-like_sm_a-sub"/>
</dbReference>
<reference evidence="5 6" key="1">
    <citation type="submission" date="2017-01" db="EMBL/GenBank/DDBJ databases">
        <authorList>
            <person name="Mah S.A."/>
            <person name="Swanson W.J."/>
            <person name="Moy G.W."/>
            <person name="Vacquier V.D."/>
        </authorList>
    </citation>
    <scope>NUCLEOTIDE SEQUENCE [LARGE SCALE GENOMIC DNA]</scope>
    <source>
        <strain evidence="5 6">DCY110</strain>
    </source>
</reference>
<evidence type="ECO:0000256" key="2">
    <source>
        <dbReference type="ARBA" id="ARBA00010566"/>
    </source>
</evidence>
<dbReference type="InterPro" id="IPR036969">
    <property type="entry name" value="Citrate_synthase_sf"/>
</dbReference>
<comment type="pathway">
    <text evidence="1">Carbohydrate metabolism; tricarboxylic acid cycle; isocitrate from oxaloacetate: step 1/2.</text>
</comment>
<sequence length="276" mass="28856">MSQRTPLHTDIAWSTPEAIGVHGHDLCNDLLGEVNFGDMAFLEVTGRLPTPPQSRMFNAILVTLVEHGIVPSTLAARMTYAGAPEAMQAAVAAGLLGLGSVFVGSTEGSARMLAQAFAAPDDGPAAAAGADLPALAEAIVRTHRTQKKIIPGLGHPIHKPVDPRTVRLFAIAEQTGFHGRYVALMQAVAQAASAAFGKPMPINATGAIGALCCEMGLSSQVSHGLGVMARAVGLVGHVLEEARRPMAVELWHRAEDEATAHMRGRLHGQASPSREP</sequence>
<dbReference type="Gene3D" id="1.10.580.10">
    <property type="entry name" value="Citrate Synthase, domain 1"/>
    <property type="match status" value="1"/>
</dbReference>
<dbReference type="OrthoDB" id="3284791at2"/>
<evidence type="ECO:0000256" key="3">
    <source>
        <dbReference type="ARBA" id="ARBA00012972"/>
    </source>
</evidence>
<dbReference type="InterPro" id="IPR016142">
    <property type="entry name" value="Citrate_synth-like_lrg_a-sub"/>
</dbReference>
<dbReference type="InterPro" id="IPR002020">
    <property type="entry name" value="Citrate_synthase"/>
</dbReference>
<name>A0A1P8JYE6_9BURK</name>
<dbReference type="PANTHER" id="PTHR11739">
    <property type="entry name" value="CITRATE SYNTHASE"/>
    <property type="match status" value="1"/>
</dbReference>
<comment type="similarity">
    <text evidence="2">Belongs to the citrate synthase family.</text>
</comment>
<dbReference type="NCBIfam" id="NF004868">
    <property type="entry name" value="PRK06224.1-5"/>
    <property type="match status" value="1"/>
</dbReference>